<dbReference type="NCBIfam" id="NF001299">
    <property type="entry name" value="PRK00241.1"/>
    <property type="match status" value="1"/>
</dbReference>
<accession>A0A368Y9R2</accession>
<comment type="cofactor">
    <cofactor evidence="1">
        <name>Mg(2+)</name>
        <dbReference type="ChEBI" id="CHEBI:18420"/>
    </cofactor>
</comment>
<proteinExistence type="inferred from homology"/>
<dbReference type="InterPro" id="IPR015376">
    <property type="entry name" value="Znr_NADH_PPase"/>
</dbReference>
<keyword evidence="8" id="KW-0520">NAD</keyword>
<dbReference type="GO" id="GO:0019677">
    <property type="term" value="P:NAD+ catabolic process"/>
    <property type="evidence" value="ECO:0007669"/>
    <property type="project" value="TreeGrafter"/>
</dbReference>
<comment type="cofactor">
    <cofactor evidence="2">
        <name>Zn(2+)</name>
        <dbReference type="ChEBI" id="CHEBI:29105"/>
    </cofactor>
</comment>
<evidence type="ECO:0000259" key="10">
    <source>
        <dbReference type="PROSITE" id="PS51462"/>
    </source>
</evidence>
<dbReference type="SUPFAM" id="SSF55811">
    <property type="entry name" value="Nudix"/>
    <property type="match status" value="2"/>
</dbReference>
<feature type="domain" description="Nudix hydrolase" evidence="10">
    <location>
        <begin position="144"/>
        <end position="267"/>
    </location>
</feature>
<keyword evidence="6" id="KW-0378">Hydrolase</keyword>
<comment type="similarity">
    <text evidence="3">Belongs to the Nudix hydrolase family. NudC subfamily.</text>
</comment>
<dbReference type="Pfam" id="PF00293">
    <property type="entry name" value="NUDIX"/>
    <property type="match status" value="1"/>
</dbReference>
<dbReference type="InterPro" id="IPR015797">
    <property type="entry name" value="NUDIX_hydrolase-like_dom_sf"/>
</dbReference>
<dbReference type="GO" id="GO:0006742">
    <property type="term" value="P:NADP+ catabolic process"/>
    <property type="evidence" value="ECO:0007669"/>
    <property type="project" value="TreeGrafter"/>
</dbReference>
<dbReference type="GO" id="GO:0005829">
    <property type="term" value="C:cytosol"/>
    <property type="evidence" value="ECO:0007669"/>
    <property type="project" value="TreeGrafter"/>
</dbReference>
<dbReference type="InterPro" id="IPR050241">
    <property type="entry name" value="NAD-cap_RNA_hydrolase_NudC"/>
</dbReference>
<dbReference type="EMBL" id="QPJK01000001">
    <property type="protein sequence ID" value="RCW76168.1"/>
    <property type="molecule type" value="Genomic_DNA"/>
</dbReference>
<comment type="caution">
    <text evidence="11">The sequence shown here is derived from an EMBL/GenBank/DDBJ whole genome shotgun (WGS) entry which is preliminary data.</text>
</comment>
<dbReference type="InterPro" id="IPR020084">
    <property type="entry name" value="NUDIX_hydrolase_CS"/>
</dbReference>
<evidence type="ECO:0000256" key="9">
    <source>
        <dbReference type="ARBA" id="ARBA00023679"/>
    </source>
</evidence>
<dbReference type="Proteomes" id="UP000252884">
    <property type="component" value="Unassembled WGS sequence"/>
</dbReference>
<dbReference type="PANTHER" id="PTHR42904">
    <property type="entry name" value="NUDIX HYDROLASE, NUDC SUBFAMILY"/>
    <property type="match status" value="1"/>
</dbReference>
<dbReference type="Gene3D" id="3.90.79.10">
    <property type="entry name" value="Nucleoside Triphosphate Pyrophosphohydrolase"/>
    <property type="match status" value="1"/>
</dbReference>
<gene>
    <name evidence="11" type="ORF">DES41_101773</name>
</gene>
<dbReference type="Pfam" id="PF09297">
    <property type="entry name" value="Zn_ribbon_NUD"/>
    <property type="match status" value="1"/>
</dbReference>
<evidence type="ECO:0000256" key="7">
    <source>
        <dbReference type="ARBA" id="ARBA00022842"/>
    </source>
</evidence>
<evidence type="ECO:0000313" key="12">
    <source>
        <dbReference type="Proteomes" id="UP000252884"/>
    </source>
</evidence>
<organism evidence="11 12">
    <name type="scientific">Pseudorhodoferax soli</name>
    <dbReference type="NCBI Taxonomy" id="545864"/>
    <lineage>
        <taxon>Bacteria</taxon>
        <taxon>Pseudomonadati</taxon>
        <taxon>Pseudomonadota</taxon>
        <taxon>Betaproteobacteria</taxon>
        <taxon>Burkholderiales</taxon>
        <taxon>Comamonadaceae</taxon>
    </lineage>
</organism>
<evidence type="ECO:0000313" key="11">
    <source>
        <dbReference type="EMBL" id="RCW76168.1"/>
    </source>
</evidence>
<evidence type="ECO:0000256" key="6">
    <source>
        <dbReference type="ARBA" id="ARBA00022801"/>
    </source>
</evidence>
<dbReference type="GO" id="GO:0035529">
    <property type="term" value="F:NADH pyrophosphatase activity"/>
    <property type="evidence" value="ECO:0007669"/>
    <property type="project" value="TreeGrafter"/>
</dbReference>
<dbReference type="Gene3D" id="3.90.79.20">
    <property type="match status" value="1"/>
</dbReference>
<dbReference type="AlphaFoldDB" id="A0A368Y9R2"/>
<evidence type="ECO:0000256" key="1">
    <source>
        <dbReference type="ARBA" id="ARBA00001946"/>
    </source>
</evidence>
<dbReference type="InterPro" id="IPR049734">
    <property type="entry name" value="NudC-like_C"/>
</dbReference>
<reference evidence="11 12" key="1">
    <citation type="submission" date="2018-07" db="EMBL/GenBank/DDBJ databases">
        <title>Genomic Encyclopedia of Type Strains, Phase IV (KMG-IV): sequencing the most valuable type-strain genomes for metagenomic binning, comparative biology and taxonomic classification.</title>
        <authorList>
            <person name="Goeker M."/>
        </authorList>
    </citation>
    <scope>NUCLEOTIDE SEQUENCE [LARGE SCALE GENOMIC DNA]</scope>
    <source>
        <strain evidence="11 12">DSM 21634</strain>
    </source>
</reference>
<dbReference type="PROSITE" id="PS51462">
    <property type="entry name" value="NUDIX"/>
    <property type="match status" value="1"/>
</dbReference>
<sequence length="273" mass="29824">MLQTPPSFTPLLAAREQDLVQNFVFCGDELLVGEADLALPGAFVCAALGIPTADFLPVGLLDEAYCRVAWLPKGTPLPEGVRPRRLRTLFGAMEESQLAVAGRAWQIAEWARTHRFCGACGSPTTHVAGERCMRCPACGHIAYPRISPAMMVLVRRGPEILLARHNNSPTRFFTALAGFLEAGESIEEAIHREVFEEVGLQVRDLRYFASQSWPFPHSLMIAFTAEYAGGEIRLDENEIAEAVWVGPGDTMPAIPPRGLSIAGHLIEAHLPGR</sequence>
<evidence type="ECO:0000256" key="3">
    <source>
        <dbReference type="ARBA" id="ARBA00009595"/>
    </source>
</evidence>
<comment type="catalytic activity">
    <reaction evidence="9">
        <text>a 5'-end NAD(+)-phospho-ribonucleoside in mRNA + H2O = a 5'-end phospho-adenosine-phospho-ribonucleoside in mRNA + beta-nicotinamide D-ribonucleotide + 2 H(+)</text>
        <dbReference type="Rhea" id="RHEA:60876"/>
        <dbReference type="Rhea" id="RHEA-COMP:15698"/>
        <dbReference type="Rhea" id="RHEA-COMP:15719"/>
        <dbReference type="ChEBI" id="CHEBI:14649"/>
        <dbReference type="ChEBI" id="CHEBI:15377"/>
        <dbReference type="ChEBI" id="CHEBI:15378"/>
        <dbReference type="ChEBI" id="CHEBI:144029"/>
        <dbReference type="ChEBI" id="CHEBI:144051"/>
    </reaction>
    <physiologicalReaction direction="left-to-right" evidence="9">
        <dbReference type="Rhea" id="RHEA:60877"/>
    </physiologicalReaction>
</comment>
<evidence type="ECO:0000256" key="8">
    <source>
        <dbReference type="ARBA" id="ARBA00023027"/>
    </source>
</evidence>
<evidence type="ECO:0000256" key="4">
    <source>
        <dbReference type="ARBA" id="ARBA00012381"/>
    </source>
</evidence>
<dbReference type="PANTHER" id="PTHR42904:SF6">
    <property type="entry name" value="NAD-CAPPED RNA HYDROLASE NUDT12"/>
    <property type="match status" value="1"/>
</dbReference>
<dbReference type="RefSeq" id="WP_114466070.1">
    <property type="nucleotide sequence ID" value="NZ_QPJK01000001.1"/>
</dbReference>
<keyword evidence="12" id="KW-1185">Reference proteome</keyword>
<dbReference type="InterPro" id="IPR015375">
    <property type="entry name" value="NADH_PPase-like_N"/>
</dbReference>
<dbReference type="InterPro" id="IPR000086">
    <property type="entry name" value="NUDIX_hydrolase_dom"/>
</dbReference>
<dbReference type="Pfam" id="PF09296">
    <property type="entry name" value="NUDIX-like"/>
    <property type="match status" value="1"/>
</dbReference>
<protein>
    <recommendedName>
        <fullName evidence="4">NAD(+) diphosphatase</fullName>
        <ecNumber evidence="4">3.6.1.22</ecNumber>
    </recommendedName>
</protein>
<dbReference type="PROSITE" id="PS00893">
    <property type="entry name" value="NUDIX_BOX"/>
    <property type="match status" value="1"/>
</dbReference>
<evidence type="ECO:0000256" key="2">
    <source>
        <dbReference type="ARBA" id="ARBA00001947"/>
    </source>
</evidence>
<dbReference type="EC" id="3.6.1.22" evidence="4"/>
<dbReference type="CDD" id="cd03429">
    <property type="entry name" value="NUDIX_NADH_pyrophosphatase_Nudt13"/>
    <property type="match status" value="1"/>
</dbReference>
<keyword evidence="7" id="KW-0460">Magnesium</keyword>
<dbReference type="OrthoDB" id="9791656at2"/>
<evidence type="ECO:0000256" key="5">
    <source>
        <dbReference type="ARBA" id="ARBA00022723"/>
    </source>
</evidence>
<dbReference type="GO" id="GO:0046872">
    <property type="term" value="F:metal ion binding"/>
    <property type="evidence" value="ECO:0007669"/>
    <property type="project" value="UniProtKB-KW"/>
</dbReference>
<name>A0A368Y9R2_9BURK</name>
<keyword evidence="5" id="KW-0479">Metal-binding</keyword>